<dbReference type="InterPro" id="IPR050352">
    <property type="entry name" value="ABCG_transporters"/>
</dbReference>
<comment type="subcellular location">
    <subcellularLocation>
        <location evidence="1">Membrane</location>
        <topology evidence="1">Multi-pass membrane protein</topology>
    </subcellularLocation>
</comment>
<dbReference type="OrthoDB" id="66620at2759"/>
<keyword evidence="10" id="KW-1185">Reference proteome</keyword>
<evidence type="ECO:0000256" key="2">
    <source>
        <dbReference type="ARBA" id="ARBA00022448"/>
    </source>
</evidence>
<protein>
    <submittedName>
        <fullName evidence="9">Unnamed protein product</fullName>
    </submittedName>
</protein>
<dbReference type="PANTHER" id="PTHR48041:SF2">
    <property type="entry name" value="ATP-DEPENDENT PERMEASE-RELATED"/>
    <property type="match status" value="1"/>
</dbReference>
<evidence type="ECO:0000256" key="7">
    <source>
        <dbReference type="SAM" id="Phobius"/>
    </source>
</evidence>
<feature type="transmembrane region" description="Helical" evidence="7">
    <location>
        <begin position="185"/>
        <end position="211"/>
    </location>
</feature>
<name>A0A9W6YE53_9STRA</name>
<dbReference type="Pfam" id="PF01061">
    <property type="entry name" value="ABC2_membrane"/>
    <property type="match status" value="1"/>
</dbReference>
<feature type="region of interest" description="Disordered" evidence="6">
    <location>
        <begin position="1"/>
        <end position="81"/>
    </location>
</feature>
<dbReference type="GO" id="GO:0140359">
    <property type="term" value="F:ABC-type transporter activity"/>
    <property type="evidence" value="ECO:0007669"/>
    <property type="project" value="InterPro"/>
</dbReference>
<feature type="domain" description="ABC-2 type transporter transmembrane" evidence="8">
    <location>
        <begin position="92"/>
        <end position="301"/>
    </location>
</feature>
<comment type="caution">
    <text evidence="9">The sequence shown here is derived from an EMBL/GenBank/DDBJ whole genome shotgun (WGS) entry which is preliminary data.</text>
</comment>
<feature type="transmembrane region" description="Helical" evidence="7">
    <location>
        <begin position="252"/>
        <end position="271"/>
    </location>
</feature>
<keyword evidence="2" id="KW-0813">Transport</keyword>
<evidence type="ECO:0000256" key="1">
    <source>
        <dbReference type="ARBA" id="ARBA00004141"/>
    </source>
</evidence>
<evidence type="ECO:0000259" key="8">
    <source>
        <dbReference type="Pfam" id="PF01061"/>
    </source>
</evidence>
<accession>A0A9W6YE53</accession>
<keyword evidence="4 7" id="KW-1133">Transmembrane helix</keyword>
<feature type="transmembrane region" description="Helical" evidence="7">
    <location>
        <begin position="143"/>
        <end position="164"/>
    </location>
</feature>
<evidence type="ECO:0000256" key="4">
    <source>
        <dbReference type="ARBA" id="ARBA00022989"/>
    </source>
</evidence>
<feature type="compositionally biased region" description="Polar residues" evidence="6">
    <location>
        <begin position="1"/>
        <end position="26"/>
    </location>
</feature>
<feature type="transmembrane region" description="Helical" evidence="7">
    <location>
        <begin position="335"/>
        <end position="356"/>
    </location>
</feature>
<dbReference type="GO" id="GO:0016020">
    <property type="term" value="C:membrane"/>
    <property type="evidence" value="ECO:0007669"/>
    <property type="project" value="UniProtKB-SubCell"/>
</dbReference>
<keyword evidence="3 7" id="KW-0812">Transmembrane</keyword>
<gene>
    <name evidence="9" type="ORF">Pfra01_002624400</name>
</gene>
<keyword evidence="5 7" id="KW-0472">Membrane</keyword>
<evidence type="ECO:0000256" key="6">
    <source>
        <dbReference type="SAM" id="MobiDB-lite"/>
    </source>
</evidence>
<dbReference type="AlphaFoldDB" id="A0A9W6YE53"/>
<evidence type="ECO:0000256" key="3">
    <source>
        <dbReference type="ARBA" id="ARBA00022692"/>
    </source>
</evidence>
<proteinExistence type="predicted"/>
<evidence type="ECO:0000256" key="5">
    <source>
        <dbReference type="ARBA" id="ARBA00023136"/>
    </source>
</evidence>
<dbReference type="EMBL" id="BSXT01005478">
    <property type="protein sequence ID" value="GMF60540.1"/>
    <property type="molecule type" value="Genomic_DNA"/>
</dbReference>
<evidence type="ECO:0000313" key="10">
    <source>
        <dbReference type="Proteomes" id="UP001165121"/>
    </source>
</evidence>
<evidence type="ECO:0000313" key="9">
    <source>
        <dbReference type="EMBL" id="GMF60540.1"/>
    </source>
</evidence>
<dbReference type="PANTHER" id="PTHR48041">
    <property type="entry name" value="ABC TRANSPORTER G FAMILY MEMBER 28"/>
    <property type="match status" value="1"/>
</dbReference>
<dbReference type="InterPro" id="IPR013525">
    <property type="entry name" value="ABC2_TM"/>
</dbReference>
<dbReference type="Proteomes" id="UP001165121">
    <property type="component" value="Unassembled WGS sequence"/>
</dbReference>
<feature type="transmembrane region" description="Helical" evidence="7">
    <location>
        <begin position="223"/>
        <end position="245"/>
    </location>
</feature>
<sequence>MTSSSRIQLRNITPRFTISSPTSGAESSPFMKKNVSLNTPRVENVLASPVSADRPKEPSTLGIPTTPGTPRSPPPLSMADVSTPSRSILIEIRVIFVRTAQNILRHRSLLVLHIALSLSLALFGGLIFNHVTNDLAGFQNRMGAFYFILTFFGFASMSSMDLFIGERPIFLRETGAMYYGAFSYFLAKATLDTILLRLLPASLFASIFYWIMGLQASTGRFLLFSLTLILFNVAAGAICLLVGVLSRRVGPANLGATVVLLIMLLFGGFLLNSQTMPTSVGWLKHLSIFSYAFEILMTNELKGLILKFDAPGYPAVPVYGEVYLKTLGMDYANRYYDVAALTLIAVSLQVLAYLFLSLQVPLQRGMQDNGEDDNEVSPLRRKEEV</sequence>
<organism evidence="9 10">
    <name type="scientific">Phytophthora fragariaefolia</name>
    <dbReference type="NCBI Taxonomy" id="1490495"/>
    <lineage>
        <taxon>Eukaryota</taxon>
        <taxon>Sar</taxon>
        <taxon>Stramenopiles</taxon>
        <taxon>Oomycota</taxon>
        <taxon>Peronosporomycetes</taxon>
        <taxon>Peronosporales</taxon>
        <taxon>Peronosporaceae</taxon>
        <taxon>Phytophthora</taxon>
    </lineage>
</organism>
<reference evidence="9" key="1">
    <citation type="submission" date="2023-04" db="EMBL/GenBank/DDBJ databases">
        <title>Phytophthora fragariaefolia NBRC 109709.</title>
        <authorList>
            <person name="Ichikawa N."/>
            <person name="Sato H."/>
            <person name="Tonouchi N."/>
        </authorList>
    </citation>
    <scope>NUCLEOTIDE SEQUENCE</scope>
    <source>
        <strain evidence="9">NBRC 109709</strain>
    </source>
</reference>
<feature type="transmembrane region" description="Helical" evidence="7">
    <location>
        <begin position="109"/>
        <end position="131"/>
    </location>
</feature>